<dbReference type="AlphaFoldDB" id="A0A7W5AUR8"/>
<organism evidence="1 2">
    <name type="scientific">Paenibacillus phyllosphaerae</name>
    <dbReference type="NCBI Taxonomy" id="274593"/>
    <lineage>
        <taxon>Bacteria</taxon>
        <taxon>Bacillati</taxon>
        <taxon>Bacillota</taxon>
        <taxon>Bacilli</taxon>
        <taxon>Bacillales</taxon>
        <taxon>Paenibacillaceae</taxon>
        <taxon>Paenibacillus</taxon>
    </lineage>
</organism>
<name>A0A7W5AUR8_9BACL</name>
<evidence type="ECO:0000313" key="1">
    <source>
        <dbReference type="EMBL" id="MBB3108977.1"/>
    </source>
</evidence>
<gene>
    <name evidence="1" type="ORF">FHS18_001029</name>
</gene>
<comment type="caution">
    <text evidence="1">The sequence shown here is derived from an EMBL/GenBank/DDBJ whole genome shotgun (WGS) entry which is preliminary data.</text>
</comment>
<proteinExistence type="predicted"/>
<dbReference type="Proteomes" id="UP000570361">
    <property type="component" value="Unassembled WGS sequence"/>
</dbReference>
<evidence type="ECO:0000313" key="2">
    <source>
        <dbReference type="Proteomes" id="UP000570361"/>
    </source>
</evidence>
<keyword evidence="2" id="KW-1185">Reference proteome</keyword>
<accession>A0A7W5AUR8</accession>
<sequence>MQAHEELIRQEAFFNILRKVYARWPPEDDANRVSLLQANTFGYERLRTSKIPNFK</sequence>
<protein>
    <submittedName>
        <fullName evidence="1">Uncharacterized protein</fullName>
    </submittedName>
</protein>
<dbReference type="EMBL" id="JACHXK010000002">
    <property type="protein sequence ID" value="MBB3108977.1"/>
    <property type="molecule type" value="Genomic_DNA"/>
</dbReference>
<reference evidence="1 2" key="1">
    <citation type="submission" date="2020-08" db="EMBL/GenBank/DDBJ databases">
        <title>Genomic Encyclopedia of Type Strains, Phase III (KMG-III): the genomes of soil and plant-associated and newly described type strains.</title>
        <authorList>
            <person name="Whitman W."/>
        </authorList>
    </citation>
    <scope>NUCLEOTIDE SEQUENCE [LARGE SCALE GENOMIC DNA]</scope>
    <source>
        <strain evidence="1 2">CECT 5862</strain>
    </source>
</reference>